<dbReference type="RefSeq" id="WP_098043063.1">
    <property type="nucleotide sequence ID" value="NZ_PDEV01000005.1"/>
</dbReference>
<dbReference type="InterPro" id="IPR029058">
    <property type="entry name" value="AB_hydrolase_fold"/>
</dbReference>
<dbReference type="InterPro" id="IPR050266">
    <property type="entry name" value="AB_hydrolase_sf"/>
</dbReference>
<protein>
    <submittedName>
        <fullName evidence="2">Hydrolase</fullName>
    </submittedName>
</protein>
<feature type="domain" description="AB hydrolase-1" evidence="1">
    <location>
        <begin position="38"/>
        <end position="277"/>
    </location>
</feature>
<dbReference type="EMBL" id="PDEV01000005">
    <property type="protein sequence ID" value="PEN15519.1"/>
    <property type="molecule type" value="Genomic_DNA"/>
</dbReference>
<evidence type="ECO:0000259" key="1">
    <source>
        <dbReference type="Pfam" id="PF00561"/>
    </source>
</evidence>
<dbReference type="GO" id="GO:0016787">
    <property type="term" value="F:hydrolase activity"/>
    <property type="evidence" value="ECO:0007669"/>
    <property type="project" value="UniProtKB-KW"/>
</dbReference>
<keyword evidence="2" id="KW-0378">Hydrolase</keyword>
<keyword evidence="3" id="KW-1185">Reference proteome</keyword>
<dbReference type="Gene3D" id="3.40.50.1820">
    <property type="entry name" value="alpha/beta hydrolase"/>
    <property type="match status" value="1"/>
</dbReference>
<accession>A0A2A8D3J3</accession>
<dbReference type="InterPro" id="IPR000073">
    <property type="entry name" value="AB_hydrolase_1"/>
</dbReference>
<dbReference type="AlphaFoldDB" id="A0A2A8D3J3"/>
<reference evidence="2" key="1">
    <citation type="submission" date="2017-10" db="EMBL/GenBank/DDBJ databases">
        <title>Kefir isolates.</title>
        <authorList>
            <person name="Kim Y."/>
            <person name="Blasche S."/>
        </authorList>
    </citation>
    <scope>NUCLEOTIDE SEQUENCE [LARGE SCALE GENOMIC DNA]</scope>
    <source>
        <strain evidence="2">OG2-2</strain>
    </source>
</reference>
<dbReference type="PANTHER" id="PTHR43798">
    <property type="entry name" value="MONOACYLGLYCEROL LIPASE"/>
    <property type="match status" value="1"/>
</dbReference>
<evidence type="ECO:0000313" key="3">
    <source>
        <dbReference type="Proteomes" id="UP000219947"/>
    </source>
</evidence>
<evidence type="ECO:0000313" key="2">
    <source>
        <dbReference type="EMBL" id="PEN15519.1"/>
    </source>
</evidence>
<comment type="caution">
    <text evidence="2">The sequence shown here is derived from an EMBL/GenBank/DDBJ whole genome shotgun (WGS) entry which is preliminary data.</text>
</comment>
<name>A0A2A8D3J3_9MICC</name>
<gene>
    <name evidence="2" type="ORF">CRM92_09540</name>
</gene>
<proteinExistence type="predicted"/>
<sequence length="291" mass="32104">MSRNLTPEPVATGSAETRIGQLRWREYGGPREAAGERTLLFVHGLLTNSDVWGEVIQNLSQDFRCVTLDIPLGSHTIPAREDAALTVAELAQAVNEAAEQLCPHGFTLIGSDTGGVVSQLAAVREPAGLKRLVLFSCDTEKNFLPLPLRYLQYVAYIPGTMQALRAALHLGWVRRLPIAFGGLVKRELDAAEWNSIIAPLKNAGVRRDLAKVLKGISTKYTVQSARDLERFEHPTLFLWADTTKLFPIENARRLATRMPDAHVVPVPESYAFSQLDQPEFVANALREELAG</sequence>
<dbReference type="SUPFAM" id="SSF53474">
    <property type="entry name" value="alpha/beta-Hydrolases"/>
    <property type="match status" value="1"/>
</dbReference>
<organism evidence="2 3">
    <name type="scientific">Rothia dentocariosa</name>
    <dbReference type="NCBI Taxonomy" id="2047"/>
    <lineage>
        <taxon>Bacteria</taxon>
        <taxon>Bacillati</taxon>
        <taxon>Actinomycetota</taxon>
        <taxon>Actinomycetes</taxon>
        <taxon>Micrococcales</taxon>
        <taxon>Micrococcaceae</taxon>
        <taxon>Rothia</taxon>
    </lineage>
</organism>
<dbReference type="Pfam" id="PF00561">
    <property type="entry name" value="Abhydrolase_1"/>
    <property type="match status" value="1"/>
</dbReference>
<dbReference type="Proteomes" id="UP000219947">
    <property type="component" value="Unassembled WGS sequence"/>
</dbReference>